<evidence type="ECO:0000256" key="1">
    <source>
        <dbReference type="SAM" id="Phobius"/>
    </source>
</evidence>
<name>A0ABS5LA18_9BACI</name>
<dbReference type="RefSeq" id="WP_211556115.1">
    <property type="nucleotide sequence ID" value="NZ_JAGVRK010000001.1"/>
</dbReference>
<evidence type="ECO:0000313" key="4">
    <source>
        <dbReference type="EMBL" id="MBS2967571.1"/>
    </source>
</evidence>
<dbReference type="Pfam" id="PF18705">
    <property type="entry name" value="DUF5643"/>
    <property type="match status" value="1"/>
</dbReference>
<evidence type="ECO:0000259" key="2">
    <source>
        <dbReference type="Pfam" id="PF13786"/>
    </source>
</evidence>
<keyword evidence="5" id="KW-1185">Reference proteome</keyword>
<comment type="caution">
    <text evidence="4">The sequence shown here is derived from an EMBL/GenBank/DDBJ whole genome shotgun (WGS) entry which is preliminary data.</text>
</comment>
<dbReference type="Gene3D" id="2.60.40.1630">
    <property type="entry name" value="bacillus anthracis domain"/>
    <property type="match status" value="1"/>
</dbReference>
<evidence type="ECO:0000313" key="5">
    <source>
        <dbReference type="Proteomes" id="UP000682403"/>
    </source>
</evidence>
<keyword evidence="1" id="KW-1133">Transmembrane helix</keyword>
<keyword evidence="1" id="KW-0812">Transmembrane</keyword>
<evidence type="ECO:0000259" key="3">
    <source>
        <dbReference type="Pfam" id="PF18705"/>
    </source>
</evidence>
<dbReference type="InterPro" id="IPR025436">
    <property type="entry name" value="DUF4179"/>
</dbReference>
<feature type="domain" description="DUF4179" evidence="2">
    <location>
        <begin position="42"/>
        <end position="135"/>
    </location>
</feature>
<organism evidence="4 5">
    <name type="scientific">Metabacillus flavus</name>
    <dbReference type="NCBI Taxonomy" id="2823519"/>
    <lineage>
        <taxon>Bacteria</taxon>
        <taxon>Bacillati</taxon>
        <taxon>Bacillota</taxon>
        <taxon>Bacilli</taxon>
        <taxon>Bacillales</taxon>
        <taxon>Bacillaceae</taxon>
        <taxon>Metabacillus</taxon>
    </lineage>
</organism>
<dbReference type="InterPro" id="IPR040680">
    <property type="entry name" value="DUF5643"/>
</dbReference>
<sequence>MKDIYELLNGMDFDESEFELMEISEVEKEKVKRGLKKSIKQKNRSSWKKGAAAAAIFVCLSAGMVGMTFPAYASSIPVIGDLFKFLDTGKTGMYDHYKEFSTELNMREESNGIKVTIQDAVFDGKTVSMTYAIESDKKLAENLLIEGSPEILGSPGMAGSSQVTRIDENHYVGLFRSTNLNQEGADHVNMVWKINSLSLPNSHTEIKGDWNFAFSLKAADQKEEVLNLSAKKDGVQVSITKISQTPMSFSLFYNQTASRNVRNQWDDVFVELDVKDNLGNSYSGEGNGGSGKDAYSMSWSSTFEKLDPNATELIVTPHVQVRKHTPENHGEAVITADGEKREVPIKQKPGKVKEDIVLDAMVIPLRD</sequence>
<dbReference type="Proteomes" id="UP000682403">
    <property type="component" value="Unassembled WGS sequence"/>
</dbReference>
<dbReference type="Pfam" id="PF13786">
    <property type="entry name" value="DUF4179"/>
    <property type="match status" value="1"/>
</dbReference>
<gene>
    <name evidence="4" type="ORF">J9317_02130</name>
</gene>
<keyword evidence="1" id="KW-0472">Membrane</keyword>
<feature type="domain" description="DUF5643" evidence="3">
    <location>
        <begin position="226"/>
        <end position="339"/>
    </location>
</feature>
<feature type="transmembrane region" description="Helical" evidence="1">
    <location>
        <begin position="50"/>
        <end position="73"/>
    </location>
</feature>
<dbReference type="EMBL" id="JAGVRK010000001">
    <property type="protein sequence ID" value="MBS2967571.1"/>
    <property type="molecule type" value="Genomic_DNA"/>
</dbReference>
<reference evidence="4 5" key="1">
    <citation type="submission" date="2021-04" db="EMBL/GenBank/DDBJ databases">
        <title>Metabacillus sp. strain KIGAM252 whole genome sequence.</title>
        <authorList>
            <person name="Seo M.-J."/>
            <person name="Cho E.-S."/>
            <person name="Hwang C.Y."/>
            <person name="Yoon D.J."/>
        </authorList>
    </citation>
    <scope>NUCLEOTIDE SEQUENCE [LARGE SCALE GENOMIC DNA]</scope>
    <source>
        <strain evidence="4 5">KIGAM252</strain>
    </source>
</reference>
<accession>A0ABS5LA18</accession>
<dbReference type="Gene3D" id="2.60.40.1640">
    <property type="entry name" value="Conserved domain protein"/>
    <property type="match status" value="1"/>
</dbReference>
<protein>
    <submittedName>
        <fullName evidence="4">DUF4179 domain-containing protein</fullName>
    </submittedName>
</protein>
<proteinExistence type="predicted"/>